<keyword evidence="1" id="KW-1133">Transmembrane helix</keyword>
<dbReference type="Pfam" id="PF12732">
    <property type="entry name" value="YtxH"/>
    <property type="match status" value="1"/>
</dbReference>
<dbReference type="AlphaFoldDB" id="A0A9D7SAH6"/>
<dbReference type="Proteomes" id="UP000808349">
    <property type="component" value="Unassembled WGS sequence"/>
</dbReference>
<name>A0A9D7SAH6_9BACT</name>
<evidence type="ECO:0000313" key="2">
    <source>
        <dbReference type="EMBL" id="MBK9718115.1"/>
    </source>
</evidence>
<evidence type="ECO:0000313" key="3">
    <source>
        <dbReference type="Proteomes" id="UP000808349"/>
    </source>
</evidence>
<accession>A0A9D7SAH6</accession>
<evidence type="ECO:0000256" key="1">
    <source>
        <dbReference type="SAM" id="Phobius"/>
    </source>
</evidence>
<proteinExistence type="predicted"/>
<comment type="caution">
    <text evidence="2">The sequence shown here is derived from an EMBL/GenBank/DDBJ whole genome shotgun (WGS) entry which is preliminary data.</text>
</comment>
<organism evidence="2 3">
    <name type="scientific">Candidatus Defluviibacterium haderslevense</name>
    <dbReference type="NCBI Taxonomy" id="2981993"/>
    <lineage>
        <taxon>Bacteria</taxon>
        <taxon>Pseudomonadati</taxon>
        <taxon>Bacteroidota</taxon>
        <taxon>Saprospiria</taxon>
        <taxon>Saprospirales</taxon>
        <taxon>Saprospiraceae</taxon>
        <taxon>Candidatus Defluviibacterium</taxon>
    </lineage>
</organism>
<feature type="transmembrane region" description="Helical" evidence="1">
    <location>
        <begin position="6"/>
        <end position="26"/>
    </location>
</feature>
<reference evidence="2 3" key="1">
    <citation type="submission" date="2020-10" db="EMBL/GenBank/DDBJ databases">
        <title>Connecting structure to function with the recovery of over 1000 high-quality activated sludge metagenome-assembled genomes encoding full-length rRNA genes using long-read sequencing.</title>
        <authorList>
            <person name="Singleton C.M."/>
            <person name="Petriglieri F."/>
            <person name="Kristensen J.M."/>
            <person name="Kirkegaard R.H."/>
            <person name="Michaelsen T.Y."/>
            <person name="Andersen M.H."/>
            <person name="Karst S.M."/>
            <person name="Dueholm M.S."/>
            <person name="Nielsen P.H."/>
            <person name="Albertsen M."/>
        </authorList>
    </citation>
    <scope>NUCLEOTIDE SEQUENCE [LARGE SCALE GENOMIC DNA]</scope>
    <source>
        <strain evidence="2">Ribe_18-Q3-R11-54_BAT3C.373</strain>
    </source>
</reference>
<keyword evidence="1" id="KW-0472">Membrane</keyword>
<dbReference type="EMBL" id="JADKFW010000007">
    <property type="protein sequence ID" value="MBK9718115.1"/>
    <property type="molecule type" value="Genomic_DNA"/>
</dbReference>
<sequence length="66" mass="6997">MKTNKLAVGLLVGLSIGGIVGVLFAPKKGSKLRKKMFNKGSELTESLKSKFGDVITNVADSFELGQ</sequence>
<dbReference type="InterPro" id="IPR024623">
    <property type="entry name" value="YtxH"/>
</dbReference>
<keyword evidence="1" id="KW-0812">Transmembrane</keyword>
<protein>
    <submittedName>
        <fullName evidence="2">YtxH domain-containing protein</fullName>
    </submittedName>
</protein>
<gene>
    <name evidence="2" type="ORF">IPO85_11500</name>
</gene>